<evidence type="ECO:0000256" key="4">
    <source>
        <dbReference type="ARBA" id="ARBA00023150"/>
    </source>
</evidence>
<dbReference type="PANTHER" id="PTHR22960">
    <property type="entry name" value="MOLYBDOPTERIN COFACTOR SYNTHESIS PROTEIN A"/>
    <property type="match status" value="1"/>
</dbReference>
<name>A0A345YHZ3_9SPHN</name>
<evidence type="ECO:0000313" key="9">
    <source>
        <dbReference type="EMBL" id="AXK43545.1"/>
    </source>
</evidence>
<dbReference type="GO" id="GO:0061799">
    <property type="term" value="F:cyclic pyranopterin monophosphate synthase activity"/>
    <property type="evidence" value="ECO:0007669"/>
    <property type="project" value="UniProtKB-UniRule"/>
</dbReference>
<dbReference type="Pfam" id="PF01967">
    <property type="entry name" value="MoaC"/>
    <property type="match status" value="1"/>
</dbReference>
<evidence type="ECO:0000259" key="8">
    <source>
        <dbReference type="Pfam" id="PF01967"/>
    </source>
</evidence>
<proteinExistence type="inferred from homology"/>
<reference evidence="10" key="1">
    <citation type="submission" date="2018-07" db="EMBL/GenBank/DDBJ databases">
        <title>Genome sequence of Erythrobacter strain YH-07, an antagonistic bacterium isolated from Yellow Sea.</title>
        <authorList>
            <person name="Tang T."/>
            <person name="Liu Q."/>
            <person name="Sun X."/>
        </authorList>
    </citation>
    <scope>NUCLEOTIDE SEQUENCE [LARGE SCALE GENOMIC DNA]</scope>
    <source>
        <strain evidence="10">YH-07</strain>
    </source>
</reference>
<dbReference type="HAMAP" id="MF_01224_B">
    <property type="entry name" value="MoaC_B"/>
    <property type="match status" value="1"/>
</dbReference>
<gene>
    <name evidence="7 9" type="primary">moaC</name>
    <name evidence="9" type="ORF">DVR09_08150</name>
</gene>
<dbReference type="RefSeq" id="WP_115417859.1">
    <property type="nucleotide sequence ID" value="NZ_CP031357.1"/>
</dbReference>
<comment type="subunit">
    <text evidence="7">Homohexamer; trimer of dimers.</text>
</comment>
<keyword evidence="10" id="KW-1185">Reference proteome</keyword>
<dbReference type="InterPro" id="IPR036522">
    <property type="entry name" value="MoaC_sf"/>
</dbReference>
<dbReference type="NCBIfam" id="TIGR00581">
    <property type="entry name" value="moaC"/>
    <property type="match status" value="1"/>
</dbReference>
<dbReference type="SUPFAM" id="SSF55040">
    <property type="entry name" value="Molybdenum cofactor biosynthesis protein C, MoaC"/>
    <property type="match status" value="1"/>
</dbReference>
<feature type="domain" description="Molybdopterin cofactor biosynthesis C (MoaC)" evidence="8">
    <location>
        <begin position="15"/>
        <end position="150"/>
    </location>
</feature>
<comment type="function">
    <text evidence="6 7">Catalyzes the conversion of (8S)-3',8-cyclo-7,8-dihydroguanosine 5'-triphosphate to cyclic pyranopterin monophosphate (cPMP).</text>
</comment>
<evidence type="ECO:0000256" key="5">
    <source>
        <dbReference type="ARBA" id="ARBA00023239"/>
    </source>
</evidence>
<evidence type="ECO:0000313" key="10">
    <source>
        <dbReference type="Proteomes" id="UP000254508"/>
    </source>
</evidence>
<dbReference type="GO" id="GO:0006777">
    <property type="term" value="P:Mo-molybdopterin cofactor biosynthetic process"/>
    <property type="evidence" value="ECO:0007669"/>
    <property type="project" value="UniProtKB-UniRule"/>
</dbReference>
<dbReference type="InterPro" id="IPR050105">
    <property type="entry name" value="MoCo_biosynth_MoaA/MoaC"/>
</dbReference>
<dbReference type="NCBIfam" id="NF006870">
    <property type="entry name" value="PRK09364.1"/>
    <property type="match status" value="1"/>
</dbReference>
<evidence type="ECO:0000256" key="7">
    <source>
        <dbReference type="HAMAP-Rule" id="MF_01224"/>
    </source>
</evidence>
<protein>
    <recommendedName>
        <fullName evidence="3 7">Cyclic pyranopterin monophosphate synthase</fullName>
        <ecNumber evidence="3 7">4.6.1.17</ecNumber>
    </recommendedName>
    <alternativeName>
        <fullName evidence="7">Molybdenum cofactor biosynthesis protein C</fullName>
    </alternativeName>
</protein>
<organism evidence="9 10">
    <name type="scientific">Erythrobacter aureus</name>
    <dbReference type="NCBI Taxonomy" id="2182384"/>
    <lineage>
        <taxon>Bacteria</taxon>
        <taxon>Pseudomonadati</taxon>
        <taxon>Pseudomonadota</taxon>
        <taxon>Alphaproteobacteria</taxon>
        <taxon>Sphingomonadales</taxon>
        <taxon>Erythrobacteraceae</taxon>
        <taxon>Erythrobacter/Porphyrobacter group</taxon>
        <taxon>Erythrobacter</taxon>
    </lineage>
</organism>
<accession>A0A345YHZ3</accession>
<dbReference type="InterPro" id="IPR047594">
    <property type="entry name" value="MoaC_bact/euk"/>
</dbReference>
<dbReference type="UniPathway" id="UPA00344"/>
<sequence>MNGLSHLDDQGRARMVDVGDKAVTARRARARGELRCTAATLEMVRAGKTPKGSVISTAELAGVMAAKRTADLIPLCHPLALSQVDVAIAVEDALPGFSVVATVRTEGRTGVEMEALTAVSVACLTLFDMLKAVDRTMTIGAIHVTAKEGGKSGAWEQI</sequence>
<dbReference type="AlphaFoldDB" id="A0A345YHZ3"/>
<feature type="binding site" evidence="7">
    <location>
        <begin position="75"/>
        <end position="77"/>
    </location>
    <ligand>
        <name>substrate</name>
    </ligand>
</feature>
<feature type="binding site" evidence="7">
    <location>
        <begin position="113"/>
        <end position="114"/>
    </location>
    <ligand>
        <name>substrate</name>
    </ligand>
</feature>
<keyword evidence="4 7" id="KW-0501">Molybdenum cofactor biosynthesis</keyword>
<evidence type="ECO:0000256" key="6">
    <source>
        <dbReference type="ARBA" id="ARBA00055087"/>
    </source>
</evidence>
<comment type="pathway">
    <text evidence="2 7">Cofactor biosynthesis; molybdopterin biosynthesis.</text>
</comment>
<evidence type="ECO:0000256" key="2">
    <source>
        <dbReference type="ARBA" id="ARBA00005046"/>
    </source>
</evidence>
<comment type="similarity">
    <text evidence="7">Belongs to the MoaC family.</text>
</comment>
<evidence type="ECO:0000256" key="3">
    <source>
        <dbReference type="ARBA" id="ARBA00012575"/>
    </source>
</evidence>
<dbReference type="Gene3D" id="3.30.70.640">
    <property type="entry name" value="Molybdopterin cofactor biosynthesis C (MoaC) domain"/>
    <property type="match status" value="1"/>
</dbReference>
<dbReference type="OrthoDB" id="9794429at2"/>
<evidence type="ECO:0000256" key="1">
    <source>
        <dbReference type="ARBA" id="ARBA00001637"/>
    </source>
</evidence>
<dbReference type="InterPro" id="IPR002820">
    <property type="entry name" value="Mopterin_CF_biosynth-C_dom"/>
</dbReference>
<dbReference type="InterPro" id="IPR023045">
    <property type="entry name" value="MoaC"/>
</dbReference>
<keyword evidence="5 7" id="KW-0456">Lyase</keyword>
<dbReference type="KEGG" id="err:DVR09_08150"/>
<comment type="catalytic activity">
    <reaction evidence="1 7">
        <text>(8S)-3',8-cyclo-7,8-dihydroguanosine 5'-triphosphate = cyclic pyranopterin phosphate + diphosphate</text>
        <dbReference type="Rhea" id="RHEA:49580"/>
        <dbReference type="ChEBI" id="CHEBI:33019"/>
        <dbReference type="ChEBI" id="CHEBI:59648"/>
        <dbReference type="ChEBI" id="CHEBI:131766"/>
        <dbReference type="EC" id="4.6.1.17"/>
    </reaction>
</comment>
<dbReference type="EMBL" id="CP031357">
    <property type="protein sequence ID" value="AXK43545.1"/>
    <property type="molecule type" value="Genomic_DNA"/>
</dbReference>
<dbReference type="EC" id="4.6.1.17" evidence="3 7"/>
<feature type="active site" evidence="7">
    <location>
        <position position="128"/>
    </location>
</feature>
<dbReference type="Proteomes" id="UP000254508">
    <property type="component" value="Chromosome"/>
</dbReference>
<dbReference type="CDD" id="cd01420">
    <property type="entry name" value="MoaC_PE"/>
    <property type="match status" value="1"/>
</dbReference>